<dbReference type="AlphaFoldDB" id="A0A090E6M5"/>
<accession>A0A090E6M5</accession>
<dbReference type="Proteomes" id="UP000046373">
    <property type="component" value="Unassembled WGS sequence"/>
</dbReference>
<reference evidence="3" key="1">
    <citation type="submission" date="2014-08" db="EMBL/GenBank/DDBJ databases">
        <authorList>
            <person name="Moulin L."/>
        </authorList>
    </citation>
    <scope>NUCLEOTIDE SEQUENCE [LARGE SCALE GENOMIC DNA]</scope>
</reference>
<evidence type="ECO:0000313" key="2">
    <source>
        <dbReference type="EMBL" id="CDX40131.1"/>
    </source>
</evidence>
<dbReference type="EMBL" id="CCNB01000020">
    <property type="protein sequence ID" value="CDX40131.1"/>
    <property type="molecule type" value="Genomic_DNA"/>
</dbReference>
<gene>
    <name evidence="1" type="ORF">MPL3356_40064</name>
    <name evidence="2" type="ORF">MPLDJ20_270039</name>
</gene>
<evidence type="ECO:0000313" key="3">
    <source>
        <dbReference type="Proteomes" id="UP000045285"/>
    </source>
</evidence>
<reference evidence="1 4" key="2">
    <citation type="submission" date="2014-08" db="EMBL/GenBank/DDBJ databases">
        <authorList>
            <person name="Moulin Lionel"/>
        </authorList>
    </citation>
    <scope>NUCLEOTIDE SEQUENCE [LARGE SCALE GENOMIC DNA]</scope>
</reference>
<keyword evidence="3" id="KW-1185">Reference proteome</keyword>
<proteinExistence type="predicted"/>
<evidence type="ECO:0000313" key="1">
    <source>
        <dbReference type="EMBL" id="CDX22715.1"/>
    </source>
</evidence>
<evidence type="ECO:0000313" key="4">
    <source>
        <dbReference type="Proteomes" id="UP000046373"/>
    </source>
</evidence>
<sequence>MVKRRLRGWLPPAGSDGGFDEFFDDPPLFAAPPLFAERPRGRIAGRAGCERLLYLALLVDGRPAAGAADAGAVRHGNAEPAAAAGFPRYHRSFAIPDCAEEHPGRFAAAGRYGARRRHRSHRGQRRRRVERQCLRAKLQGGDAADQVRRRLPRRSAALPGADRRHQVVERRRQAADALRRKWRDARQALFVGRRKVRRPDFQWAAYLAYKVGYADIQVRPACEWRLPALPVLTYFRYAPLRFLEPTVLGSA</sequence>
<dbReference type="EMBL" id="CCMZ01000034">
    <property type="protein sequence ID" value="CDX22715.1"/>
    <property type="molecule type" value="Genomic_DNA"/>
</dbReference>
<name>A0A090E6M5_MESPL</name>
<organism evidence="1 3">
    <name type="scientific">Mesorhizobium plurifarium</name>
    <dbReference type="NCBI Taxonomy" id="69974"/>
    <lineage>
        <taxon>Bacteria</taxon>
        <taxon>Pseudomonadati</taxon>
        <taxon>Pseudomonadota</taxon>
        <taxon>Alphaproteobacteria</taxon>
        <taxon>Hyphomicrobiales</taxon>
        <taxon>Phyllobacteriaceae</taxon>
        <taxon>Mesorhizobium</taxon>
    </lineage>
</organism>
<dbReference type="Proteomes" id="UP000045285">
    <property type="component" value="Unassembled WGS sequence"/>
</dbReference>
<protein>
    <submittedName>
        <fullName evidence="1">Uncharacterized protein</fullName>
    </submittedName>
</protein>